<sequence length="134" mass="15576">MAVTHGRCLRNIGRILWDHRASNSVVRERVLAESTKPGIGLISKPIITSEDATIRFIKLKDDFNKIQLNQRLILLKQLNHSRTIELFYLNKQINEFKLHYEHLQRIDSLLPSIEAGCFYTGKGIEGDQYERRNS</sequence>
<organism evidence="1 2">
    <name type="scientific">Schistosoma mattheei</name>
    <dbReference type="NCBI Taxonomy" id="31246"/>
    <lineage>
        <taxon>Eukaryota</taxon>
        <taxon>Metazoa</taxon>
        <taxon>Spiralia</taxon>
        <taxon>Lophotrochozoa</taxon>
        <taxon>Platyhelminthes</taxon>
        <taxon>Trematoda</taxon>
        <taxon>Digenea</taxon>
        <taxon>Strigeidida</taxon>
        <taxon>Schistosomatoidea</taxon>
        <taxon>Schistosomatidae</taxon>
        <taxon>Schistosoma</taxon>
    </lineage>
</organism>
<evidence type="ECO:0000313" key="2">
    <source>
        <dbReference type="Proteomes" id="UP000269396"/>
    </source>
</evidence>
<protein>
    <submittedName>
        <fullName evidence="1">Uncharacterized protein</fullName>
    </submittedName>
</protein>
<dbReference type="AlphaFoldDB" id="A0A183PUW8"/>
<dbReference type="STRING" id="31246.A0A183PUW8"/>
<proteinExistence type="predicted"/>
<dbReference type="Proteomes" id="UP000269396">
    <property type="component" value="Unassembled WGS sequence"/>
</dbReference>
<evidence type="ECO:0000313" key="1">
    <source>
        <dbReference type="EMBL" id="VDP76294.1"/>
    </source>
</evidence>
<reference evidence="1 2" key="1">
    <citation type="submission" date="2018-11" db="EMBL/GenBank/DDBJ databases">
        <authorList>
            <consortium name="Pathogen Informatics"/>
        </authorList>
    </citation>
    <scope>NUCLEOTIDE SEQUENCE [LARGE SCALE GENOMIC DNA]</scope>
    <source>
        <strain>Denwood</strain>
        <strain evidence="2">Zambia</strain>
    </source>
</reference>
<gene>
    <name evidence="1" type="ORF">SMTD_LOCUS18154</name>
</gene>
<keyword evidence="2" id="KW-1185">Reference proteome</keyword>
<dbReference type="EMBL" id="UZAL01039960">
    <property type="protein sequence ID" value="VDP76294.1"/>
    <property type="molecule type" value="Genomic_DNA"/>
</dbReference>
<accession>A0A183PUW8</accession>
<name>A0A183PUW8_9TREM</name>